<feature type="transmembrane region" description="Helical" evidence="1">
    <location>
        <begin position="124"/>
        <end position="147"/>
    </location>
</feature>
<keyword evidence="1" id="KW-0472">Membrane</keyword>
<evidence type="ECO:0000313" key="3">
    <source>
        <dbReference type="Proteomes" id="UP000754226"/>
    </source>
</evidence>
<reference evidence="2" key="1">
    <citation type="submission" date="2021-02" db="EMBL/GenBank/DDBJ databases">
        <title>Infant gut strain persistence is associated with maternal origin, phylogeny, and functional potential including surface adhesion and iron acquisition.</title>
        <authorList>
            <person name="Lou Y.C."/>
        </authorList>
    </citation>
    <scope>NUCLEOTIDE SEQUENCE</scope>
    <source>
        <strain evidence="2">L3_106_000M1_dasL3_106_000M1_concoct_15</strain>
    </source>
</reference>
<dbReference type="Proteomes" id="UP000754226">
    <property type="component" value="Unassembled WGS sequence"/>
</dbReference>
<dbReference type="PIRSF" id="PIRSF031501">
    <property type="entry name" value="QueT"/>
    <property type="match status" value="1"/>
</dbReference>
<keyword evidence="1" id="KW-1133">Transmembrane helix</keyword>
<evidence type="ECO:0000313" key="2">
    <source>
        <dbReference type="EMBL" id="MBS5519081.1"/>
    </source>
</evidence>
<dbReference type="PANTHER" id="PTHR40044">
    <property type="entry name" value="INTEGRAL MEMBRANE PROTEIN-RELATED"/>
    <property type="match status" value="1"/>
</dbReference>
<proteinExistence type="predicted"/>
<accession>A0A943I429</accession>
<comment type="caution">
    <text evidence="2">The sequence shown here is derived from an EMBL/GenBank/DDBJ whole genome shotgun (WGS) entry which is preliminary data.</text>
</comment>
<feature type="transmembrane region" description="Helical" evidence="1">
    <location>
        <begin position="93"/>
        <end position="112"/>
    </location>
</feature>
<keyword evidence="1" id="KW-0812">Transmembrane</keyword>
<name>A0A943I429_9FIRM</name>
<dbReference type="PANTHER" id="PTHR40044:SF1">
    <property type="entry name" value="INTEGRAL MEMBRANE PROTEIN"/>
    <property type="match status" value="1"/>
</dbReference>
<gene>
    <name evidence="2" type="ORF">KHX13_01890</name>
</gene>
<evidence type="ECO:0000256" key="1">
    <source>
        <dbReference type="SAM" id="Phobius"/>
    </source>
</evidence>
<dbReference type="EMBL" id="JAGZCZ010000002">
    <property type="protein sequence ID" value="MBS5519081.1"/>
    <property type="molecule type" value="Genomic_DNA"/>
</dbReference>
<organism evidence="2 3">
    <name type="scientific">Acidaminococcus intestini</name>
    <dbReference type="NCBI Taxonomy" id="187327"/>
    <lineage>
        <taxon>Bacteria</taxon>
        <taxon>Bacillati</taxon>
        <taxon>Bacillota</taxon>
        <taxon>Negativicutes</taxon>
        <taxon>Acidaminococcales</taxon>
        <taxon>Acidaminococcaceae</taxon>
        <taxon>Acidaminococcus</taxon>
    </lineage>
</organism>
<dbReference type="Pfam" id="PF06177">
    <property type="entry name" value="QueT"/>
    <property type="match status" value="1"/>
</dbReference>
<feature type="transmembrane region" description="Helical" evidence="1">
    <location>
        <begin position="55"/>
        <end position="86"/>
    </location>
</feature>
<dbReference type="InterPro" id="IPR010387">
    <property type="entry name" value="QueT"/>
</dbReference>
<dbReference type="AlphaFoldDB" id="A0A943I429"/>
<protein>
    <submittedName>
        <fullName evidence="2">QueT transporter family protein</fullName>
    </submittedName>
</protein>
<sequence length="163" mass="17816">MMEGRLKAYRGAMVAALYAVLTLGLAPLSYGAVQVRVSEFMTLLAFYDQSLIPGLTLGCLISNVGSPFGLTDMLIGTLATFLGLYFMRFCKSAFLASLMPVFSNSLFIGFELNYMADLPLLPTMGYIALGEIISVTILGNLLLPLFLKNETVRKILDLQNKKP</sequence>